<dbReference type="eggNOG" id="ENOG502S43S">
    <property type="taxonomic scope" value="Eukaryota"/>
</dbReference>
<dbReference type="Proteomes" id="UP000008743">
    <property type="component" value="Unassembled WGS sequence"/>
</dbReference>
<dbReference type="PANTHER" id="PTHR31993:SF4">
    <property type="entry name" value="UBA-LIKE DOMAIN-CONTAINING PROTEIN"/>
    <property type="match status" value="1"/>
</dbReference>
<comment type="similarity">
    <text evidence="1">Belongs to the UBALD family.</text>
</comment>
<dbReference type="OrthoDB" id="6093553at2759"/>
<name>A0A0D2WS64_CAPO3</name>
<feature type="domain" description="UBA-like" evidence="3">
    <location>
        <begin position="7"/>
        <end position="47"/>
    </location>
</feature>
<accession>A0A0D2WS64</accession>
<dbReference type="EMBL" id="KE346368">
    <property type="protein sequence ID" value="KJE94935.1"/>
    <property type="molecule type" value="Genomic_DNA"/>
</dbReference>
<evidence type="ECO:0000259" key="3">
    <source>
        <dbReference type="Pfam" id="PF22566"/>
    </source>
</evidence>
<organism evidence="4 5">
    <name type="scientific">Capsaspora owczarzaki (strain ATCC 30864)</name>
    <dbReference type="NCBI Taxonomy" id="595528"/>
    <lineage>
        <taxon>Eukaryota</taxon>
        <taxon>Filasterea</taxon>
        <taxon>Capsaspora</taxon>
    </lineage>
</organism>
<dbReference type="CDD" id="cd14343">
    <property type="entry name" value="UBA_F100B_like"/>
    <property type="match status" value="1"/>
</dbReference>
<dbReference type="Pfam" id="PF22566">
    <property type="entry name" value="UBA_8"/>
    <property type="match status" value="1"/>
</dbReference>
<evidence type="ECO:0000313" key="4">
    <source>
        <dbReference type="EMBL" id="KJE94935.1"/>
    </source>
</evidence>
<dbReference type="InParanoid" id="A0A0D2WS64"/>
<evidence type="ECO:0000256" key="1">
    <source>
        <dbReference type="ARBA" id="ARBA00006090"/>
    </source>
</evidence>
<keyword evidence="5" id="KW-1185">Reference proteome</keyword>
<evidence type="ECO:0000313" key="5">
    <source>
        <dbReference type="Proteomes" id="UP000008743"/>
    </source>
</evidence>
<dbReference type="PANTHER" id="PTHR31993">
    <property type="entry name" value="UBA-LIKE DOMAIN-CONTAINING PROTEIN 2"/>
    <property type="match status" value="1"/>
</dbReference>
<dbReference type="InterPro" id="IPR054109">
    <property type="entry name" value="UBA_8"/>
</dbReference>
<dbReference type="AlphaFoldDB" id="A0A0D2WS64"/>
<feature type="compositionally biased region" description="Low complexity" evidence="2">
    <location>
        <begin position="62"/>
        <end position="71"/>
    </location>
</feature>
<proteinExistence type="inferred from homology"/>
<dbReference type="PhylomeDB" id="A0A0D2WS64"/>
<evidence type="ECO:0000256" key="2">
    <source>
        <dbReference type="SAM" id="MobiDB-lite"/>
    </source>
</evidence>
<dbReference type="SUPFAM" id="SSF46934">
    <property type="entry name" value="UBA-like"/>
    <property type="match status" value="1"/>
</dbReference>
<protein>
    <recommendedName>
        <fullName evidence="3">UBA-like domain-containing protein</fullName>
    </recommendedName>
</protein>
<reference evidence="5" key="1">
    <citation type="submission" date="2011-02" db="EMBL/GenBank/DDBJ databases">
        <title>The Genome Sequence of Capsaspora owczarzaki ATCC 30864.</title>
        <authorList>
            <person name="Russ C."/>
            <person name="Cuomo C."/>
            <person name="Burger G."/>
            <person name="Gray M.W."/>
            <person name="Holland P.W.H."/>
            <person name="King N."/>
            <person name="Lang F.B.F."/>
            <person name="Roger A.J."/>
            <person name="Ruiz-Trillo I."/>
            <person name="Young S.K."/>
            <person name="Zeng Q."/>
            <person name="Gargeya S."/>
            <person name="Alvarado L."/>
            <person name="Berlin A."/>
            <person name="Chapman S.B."/>
            <person name="Chen Z."/>
            <person name="Freedman E."/>
            <person name="Gellesch M."/>
            <person name="Goldberg J."/>
            <person name="Griggs A."/>
            <person name="Gujja S."/>
            <person name="Heilman E."/>
            <person name="Heiman D."/>
            <person name="Howarth C."/>
            <person name="Mehta T."/>
            <person name="Neiman D."/>
            <person name="Pearson M."/>
            <person name="Roberts A."/>
            <person name="Saif S."/>
            <person name="Shea T."/>
            <person name="Shenoy N."/>
            <person name="Sisk P."/>
            <person name="Stolte C."/>
            <person name="Sykes S."/>
            <person name="White J."/>
            <person name="Yandava C."/>
            <person name="Haas B."/>
            <person name="Nusbaum C."/>
            <person name="Birren B."/>
        </authorList>
    </citation>
    <scope>NUCLEOTIDE SEQUENCE</scope>
    <source>
        <strain evidence="5">ATCC 30864</strain>
    </source>
</reference>
<feature type="region of interest" description="Disordered" evidence="2">
    <location>
        <begin position="52"/>
        <end position="94"/>
    </location>
</feature>
<dbReference type="InterPro" id="IPR039310">
    <property type="entry name" value="UBALD1/2"/>
</dbReference>
<dbReference type="RefSeq" id="XP_004346148.2">
    <property type="nucleotide sequence ID" value="XM_004346098.2"/>
</dbReference>
<sequence>MDATSLRNQAMMNQFVHATGCTWAYAQTTLEACKWNMEVALSAFYQQIAPPPGMQSQSRYAQQNTTPSNTPATPPQFPDALAGFKSMSMRVENK</sequence>
<dbReference type="Gene3D" id="1.10.8.10">
    <property type="entry name" value="DNA helicase RuvA subunit, C-terminal domain"/>
    <property type="match status" value="1"/>
</dbReference>
<gene>
    <name evidence="4" type="ORF">CAOG_005475</name>
</gene>
<dbReference type="InterPro" id="IPR009060">
    <property type="entry name" value="UBA-like_sf"/>
</dbReference>